<feature type="domain" description="S1 motif" evidence="2">
    <location>
        <begin position="302"/>
        <end position="370"/>
    </location>
</feature>
<feature type="compositionally biased region" description="Basic and acidic residues" evidence="1">
    <location>
        <begin position="516"/>
        <end position="530"/>
    </location>
</feature>
<organism evidence="3">
    <name type="scientific">Lotharella globosa</name>
    <dbReference type="NCBI Taxonomy" id="91324"/>
    <lineage>
        <taxon>Eukaryota</taxon>
        <taxon>Sar</taxon>
        <taxon>Rhizaria</taxon>
        <taxon>Cercozoa</taxon>
        <taxon>Chlorarachniophyceae</taxon>
        <taxon>Lotharella</taxon>
    </lineage>
</organism>
<dbReference type="InterPro" id="IPR012340">
    <property type="entry name" value="NA-bd_OB-fold"/>
</dbReference>
<dbReference type="SUPFAM" id="SSF50249">
    <property type="entry name" value="Nucleic acid-binding proteins"/>
    <property type="match status" value="1"/>
</dbReference>
<feature type="region of interest" description="Disordered" evidence="1">
    <location>
        <begin position="15"/>
        <end position="34"/>
    </location>
</feature>
<dbReference type="SMART" id="SM00316">
    <property type="entry name" value="S1"/>
    <property type="match status" value="1"/>
</dbReference>
<evidence type="ECO:0000259" key="2">
    <source>
        <dbReference type="PROSITE" id="PS50126"/>
    </source>
</evidence>
<evidence type="ECO:0000313" key="3">
    <source>
        <dbReference type="EMBL" id="CAE0679801.1"/>
    </source>
</evidence>
<evidence type="ECO:0000256" key="1">
    <source>
        <dbReference type="SAM" id="MobiDB-lite"/>
    </source>
</evidence>
<name>A0A7S4DZD7_9EUKA</name>
<dbReference type="GO" id="GO:0003729">
    <property type="term" value="F:mRNA binding"/>
    <property type="evidence" value="ECO:0007669"/>
    <property type="project" value="TreeGrafter"/>
</dbReference>
<dbReference type="InterPro" id="IPR050437">
    <property type="entry name" value="Ribos_protein_bS1-like"/>
</dbReference>
<proteinExistence type="predicted"/>
<dbReference type="GO" id="GO:0003735">
    <property type="term" value="F:structural constituent of ribosome"/>
    <property type="evidence" value="ECO:0007669"/>
    <property type="project" value="TreeGrafter"/>
</dbReference>
<dbReference type="InterPro" id="IPR003029">
    <property type="entry name" value="S1_domain"/>
</dbReference>
<feature type="compositionally biased region" description="Basic residues" evidence="1">
    <location>
        <begin position="497"/>
        <end position="510"/>
    </location>
</feature>
<gene>
    <name evidence="3" type="ORF">LGLO00237_LOCUS31586</name>
</gene>
<dbReference type="EMBL" id="HBIV01045036">
    <property type="protein sequence ID" value="CAE0679801.1"/>
    <property type="molecule type" value="Transcribed_RNA"/>
</dbReference>
<dbReference type="GO" id="GO:0006412">
    <property type="term" value="P:translation"/>
    <property type="evidence" value="ECO:0007669"/>
    <property type="project" value="TreeGrafter"/>
</dbReference>
<accession>A0A7S4DZD7</accession>
<dbReference type="Pfam" id="PF00575">
    <property type="entry name" value="S1"/>
    <property type="match status" value="1"/>
</dbReference>
<protein>
    <recommendedName>
        <fullName evidence="2">S1 motif domain-containing protein</fullName>
    </recommendedName>
</protein>
<feature type="region of interest" description="Disordered" evidence="1">
    <location>
        <begin position="488"/>
        <end position="549"/>
    </location>
</feature>
<dbReference type="PANTHER" id="PTHR10724">
    <property type="entry name" value="30S RIBOSOMAL PROTEIN S1"/>
    <property type="match status" value="1"/>
</dbReference>
<dbReference type="PROSITE" id="PS50126">
    <property type="entry name" value="S1"/>
    <property type="match status" value="1"/>
</dbReference>
<feature type="region of interest" description="Disordered" evidence="1">
    <location>
        <begin position="211"/>
        <end position="230"/>
    </location>
</feature>
<reference evidence="3" key="1">
    <citation type="submission" date="2021-01" db="EMBL/GenBank/DDBJ databases">
        <authorList>
            <person name="Corre E."/>
            <person name="Pelletier E."/>
            <person name="Niang G."/>
            <person name="Scheremetjew M."/>
            <person name="Finn R."/>
            <person name="Kale V."/>
            <person name="Holt S."/>
            <person name="Cochrane G."/>
            <person name="Meng A."/>
            <person name="Brown T."/>
            <person name="Cohen L."/>
        </authorList>
    </citation>
    <scope>NUCLEOTIDE SEQUENCE</scope>
    <source>
        <strain evidence="3">CCCM811</strain>
    </source>
</reference>
<dbReference type="AlphaFoldDB" id="A0A7S4DZD7"/>
<sequence>MAGSLQGASMARREMKQLGSSGNGADHASLLRREGKRKRCHVTRWLLSSILLGAFLGSRRTRNRNPWLLSDAASDKPAQYQRFHGGAAPASPVAPLPPYPGIHLPQQFPGAEKSKPYVIEPETGLVWPTVKPSAQNPHADFGKSKLMEAEEKFAGCYQPPTDPASVLKASKLVYTQKPKKGAVEQAKDKILRRGLEGFKNDMEDLGLNMAGKTTSSSEDYPEDLPPLPDDLNPEERAMLNPKIMAKQIKDAYVERYEMMQDRERRGLLSKNENPNWGEMGRAVTVSEKAIEDVKKRPSPRKGNTYYGRVIAIKPFGAFVDFGCNRNGLVPITEICEPPPKKVEEVLYLHDEVAVMVEKEDPDSKVYLTMVGLNPGLRPTKEREAPPEPREPVRAYVEVKEDKKPKKRRRFDQPDWETIMDPLQRKLYEYDLMEWKDKKMMRQTRKENMKTAYTMEETMANENAARWHEYLGMARKQAQIEMAADRDLYKDGSFGHRGDKKKRQQKDRPRRPSNYTSKKDYEYAKMVENLKARGHRTTPRYGGASGLANA</sequence>
<dbReference type="Gene3D" id="2.40.50.140">
    <property type="entry name" value="Nucleic acid-binding proteins"/>
    <property type="match status" value="1"/>
</dbReference>